<dbReference type="EMBL" id="VSSQ01113603">
    <property type="protein sequence ID" value="MPN49913.1"/>
    <property type="molecule type" value="Genomic_DNA"/>
</dbReference>
<reference evidence="2" key="1">
    <citation type="submission" date="2019-08" db="EMBL/GenBank/DDBJ databases">
        <authorList>
            <person name="Kucharzyk K."/>
            <person name="Murdoch R.W."/>
            <person name="Higgins S."/>
            <person name="Loffler F."/>
        </authorList>
    </citation>
    <scope>NUCLEOTIDE SEQUENCE</scope>
</reference>
<evidence type="ECO:0000259" key="1">
    <source>
        <dbReference type="Pfam" id="PF02436"/>
    </source>
</evidence>
<dbReference type="Gene3D" id="3.20.20.70">
    <property type="entry name" value="Aldolase class I"/>
    <property type="match status" value="1"/>
</dbReference>
<gene>
    <name evidence="2" type="ORF">SDC9_197537</name>
</gene>
<accession>A0A645IRK6</accession>
<evidence type="ECO:0000313" key="2">
    <source>
        <dbReference type="EMBL" id="MPN49913.1"/>
    </source>
</evidence>
<dbReference type="SUPFAM" id="SSF89000">
    <property type="entry name" value="post-HMGL domain-like"/>
    <property type="match status" value="1"/>
</dbReference>
<name>A0A645IRK6_9ZZZZ</name>
<dbReference type="AlphaFoldDB" id="A0A645IRK6"/>
<dbReference type="InterPro" id="IPR003379">
    <property type="entry name" value="Carboxylase_cons_dom"/>
</dbReference>
<proteinExistence type="predicted"/>
<organism evidence="2">
    <name type="scientific">bioreactor metagenome</name>
    <dbReference type="NCBI Taxonomy" id="1076179"/>
    <lineage>
        <taxon>unclassified sequences</taxon>
        <taxon>metagenomes</taxon>
        <taxon>ecological metagenomes</taxon>
    </lineage>
</organism>
<sequence>MPNEVRQYFRGYYGKTPAPVDPEIQKLVLGDEEPITCRPGEKIAPEIEQAKKEIGMWCTQPEDILSYILFPQVAKDFLPNKFARENLVDIGQEPQEDPEAYAV</sequence>
<feature type="domain" description="Carboxylase conserved" evidence="1">
    <location>
        <begin position="1"/>
        <end position="82"/>
    </location>
</feature>
<comment type="caution">
    <text evidence="2">The sequence shown here is derived from an EMBL/GenBank/DDBJ whole genome shotgun (WGS) entry which is preliminary data.</text>
</comment>
<dbReference type="Pfam" id="PF02436">
    <property type="entry name" value="PYC_OADA"/>
    <property type="match status" value="1"/>
</dbReference>
<dbReference type="InterPro" id="IPR013785">
    <property type="entry name" value="Aldolase_TIM"/>
</dbReference>
<protein>
    <recommendedName>
        <fullName evidence="1">Carboxylase conserved domain-containing protein</fullName>
    </recommendedName>
</protein>